<protein>
    <recommendedName>
        <fullName evidence="4">YraN family protein</fullName>
    </recommendedName>
</protein>
<evidence type="ECO:0000313" key="3">
    <source>
        <dbReference type="Proteomes" id="UP000003688"/>
    </source>
</evidence>
<reference evidence="2 3" key="1">
    <citation type="journal article" date="2011" name="J. Bacteriol.">
        <title>Genome sequence of 'Pedosphaera parvula' Ellin514, an aerobic Verrucomicrobial isolate from pasture soil.</title>
        <authorList>
            <person name="Kant R."/>
            <person name="van Passel M.W."/>
            <person name="Sangwan P."/>
            <person name="Palva A."/>
            <person name="Lucas S."/>
            <person name="Copeland A."/>
            <person name="Lapidus A."/>
            <person name="Glavina Del Rio T."/>
            <person name="Dalin E."/>
            <person name="Tice H."/>
            <person name="Bruce D."/>
            <person name="Goodwin L."/>
            <person name="Pitluck S."/>
            <person name="Chertkov O."/>
            <person name="Larimer F.W."/>
            <person name="Land M.L."/>
            <person name="Hauser L."/>
            <person name="Brettin T.S."/>
            <person name="Detter J.C."/>
            <person name="Han S."/>
            <person name="de Vos W.M."/>
            <person name="Janssen P.H."/>
            <person name="Smidt H."/>
        </authorList>
    </citation>
    <scope>NUCLEOTIDE SEQUENCE [LARGE SCALE GENOMIC DNA]</scope>
    <source>
        <strain evidence="2 3">Ellin514</strain>
    </source>
</reference>
<dbReference type="Gene3D" id="3.40.1350.10">
    <property type="match status" value="1"/>
</dbReference>
<gene>
    <name evidence="2" type="ORF">Cflav_PD1601</name>
</gene>
<evidence type="ECO:0008006" key="4">
    <source>
        <dbReference type="Google" id="ProtNLM"/>
    </source>
</evidence>
<evidence type="ECO:0000256" key="1">
    <source>
        <dbReference type="ARBA" id="ARBA00006738"/>
    </source>
</evidence>
<sequence length="101" mass="11353">MNLWDRIGAWVGNGVKPLHLQHGELGERAAKKYLRKQGLKFFTANFKSDRGEIDLIFRDGDGLVFVEVKTRSSVDWNLPPDKTGGSIHSLRQGQISFNVDA</sequence>
<dbReference type="InterPro" id="IPR011856">
    <property type="entry name" value="tRNA_endonuc-like_dom_sf"/>
</dbReference>
<dbReference type="SUPFAM" id="SSF52980">
    <property type="entry name" value="Restriction endonuclease-like"/>
    <property type="match status" value="1"/>
</dbReference>
<keyword evidence="3" id="KW-1185">Reference proteome</keyword>
<dbReference type="Pfam" id="PF02021">
    <property type="entry name" value="UPF0102"/>
    <property type="match status" value="1"/>
</dbReference>
<dbReference type="InterPro" id="IPR011335">
    <property type="entry name" value="Restrct_endonuc-II-like"/>
</dbReference>
<dbReference type="EMBL" id="ABOX02000032">
    <property type="protein sequence ID" value="EEF59109.1"/>
    <property type="molecule type" value="Genomic_DNA"/>
</dbReference>
<dbReference type="GO" id="GO:0003676">
    <property type="term" value="F:nucleic acid binding"/>
    <property type="evidence" value="ECO:0007669"/>
    <property type="project" value="InterPro"/>
</dbReference>
<evidence type="ECO:0000313" key="2">
    <source>
        <dbReference type="EMBL" id="EEF59109.1"/>
    </source>
</evidence>
<dbReference type="Proteomes" id="UP000003688">
    <property type="component" value="Unassembled WGS sequence"/>
</dbReference>
<accession>B9XLY1</accession>
<dbReference type="OrthoDB" id="9802516at2"/>
<dbReference type="PANTHER" id="PTHR34039">
    <property type="entry name" value="UPF0102 PROTEIN YRAN"/>
    <property type="match status" value="1"/>
</dbReference>
<name>B9XLY1_PEDPL</name>
<dbReference type="RefSeq" id="WP_007416820.1">
    <property type="nucleotide sequence ID" value="NZ_ABOX02000032.1"/>
</dbReference>
<comment type="caution">
    <text evidence="2">The sequence shown here is derived from an EMBL/GenBank/DDBJ whole genome shotgun (WGS) entry which is preliminary data.</text>
</comment>
<comment type="similarity">
    <text evidence="1">Belongs to the UPF0102 family.</text>
</comment>
<proteinExistence type="inferred from homology"/>
<dbReference type="STRING" id="320771.Cflav_PD1601"/>
<dbReference type="InterPro" id="IPR003509">
    <property type="entry name" value="UPF0102_YraN-like"/>
</dbReference>
<organism evidence="2 3">
    <name type="scientific">Pedosphaera parvula (strain Ellin514)</name>
    <dbReference type="NCBI Taxonomy" id="320771"/>
    <lineage>
        <taxon>Bacteria</taxon>
        <taxon>Pseudomonadati</taxon>
        <taxon>Verrucomicrobiota</taxon>
        <taxon>Pedosphaerae</taxon>
        <taxon>Pedosphaerales</taxon>
        <taxon>Pedosphaeraceae</taxon>
        <taxon>Pedosphaera</taxon>
    </lineage>
</organism>
<dbReference type="AlphaFoldDB" id="B9XLY1"/>
<dbReference type="PANTHER" id="PTHR34039:SF1">
    <property type="entry name" value="UPF0102 PROTEIN YRAN"/>
    <property type="match status" value="1"/>
</dbReference>